<evidence type="ECO:0000313" key="2">
    <source>
        <dbReference type="Proteomes" id="UP000007110"/>
    </source>
</evidence>
<evidence type="ECO:0000313" key="1">
    <source>
        <dbReference type="EnsemblMetazoa" id="XP_030847791"/>
    </source>
</evidence>
<dbReference type="KEGG" id="spu:115926726"/>
<reference evidence="1" key="2">
    <citation type="submission" date="2021-01" db="UniProtKB">
        <authorList>
            <consortium name="EnsemblMetazoa"/>
        </authorList>
    </citation>
    <scope>IDENTIFICATION</scope>
</reference>
<dbReference type="PANTHER" id="PTHR33395">
    <property type="entry name" value="TRANSCRIPTASE, PUTATIVE-RELATED-RELATED"/>
    <property type="match status" value="1"/>
</dbReference>
<sequence length="167" mass="19597">MEDLIPSKMSKSRRHLPWITTDLKRKMRKRDRLFKKARRNPSTSKWKAFRQHRNVVAKLVHQAHHDYVNNIIGNSLQGNPKTFWSYVKQCRTENMEIPSLRSDKGIHTTNKDKAECLNSFFHSVFTNQQVCHARMEGSSHFPDIGHLHIHRPGVAKQLSNLKRLLLP</sequence>
<protein>
    <submittedName>
        <fullName evidence="1">Uncharacterized protein</fullName>
    </submittedName>
</protein>
<dbReference type="InParanoid" id="A0A7M7P8Y6"/>
<dbReference type="OMA" id="CHARMEG"/>
<dbReference type="AlphaFoldDB" id="A0A7M7P8Y6"/>
<organism evidence="1 2">
    <name type="scientific">Strongylocentrotus purpuratus</name>
    <name type="common">Purple sea urchin</name>
    <dbReference type="NCBI Taxonomy" id="7668"/>
    <lineage>
        <taxon>Eukaryota</taxon>
        <taxon>Metazoa</taxon>
        <taxon>Echinodermata</taxon>
        <taxon>Eleutherozoa</taxon>
        <taxon>Echinozoa</taxon>
        <taxon>Echinoidea</taxon>
        <taxon>Euechinoidea</taxon>
        <taxon>Echinacea</taxon>
        <taxon>Camarodonta</taxon>
        <taxon>Echinidea</taxon>
        <taxon>Strongylocentrotidae</taxon>
        <taxon>Strongylocentrotus</taxon>
    </lineage>
</organism>
<keyword evidence="2" id="KW-1185">Reference proteome</keyword>
<accession>A0A7M7P8Y6</accession>
<dbReference type="Proteomes" id="UP000007110">
    <property type="component" value="Unassembled WGS sequence"/>
</dbReference>
<dbReference type="EnsemblMetazoa" id="XM_030991931">
    <property type="protein sequence ID" value="XP_030847791"/>
    <property type="gene ID" value="LOC115926726"/>
</dbReference>
<dbReference type="OrthoDB" id="5981812at2759"/>
<dbReference type="RefSeq" id="XP_030847791.1">
    <property type="nucleotide sequence ID" value="XM_030991931.1"/>
</dbReference>
<dbReference type="PANTHER" id="PTHR33395:SF22">
    <property type="entry name" value="REVERSE TRANSCRIPTASE DOMAIN-CONTAINING PROTEIN"/>
    <property type="match status" value="1"/>
</dbReference>
<dbReference type="GeneID" id="115926726"/>
<reference evidence="2" key="1">
    <citation type="submission" date="2015-02" db="EMBL/GenBank/DDBJ databases">
        <title>Genome sequencing for Strongylocentrotus purpuratus.</title>
        <authorList>
            <person name="Murali S."/>
            <person name="Liu Y."/>
            <person name="Vee V."/>
            <person name="English A."/>
            <person name="Wang M."/>
            <person name="Skinner E."/>
            <person name="Han Y."/>
            <person name="Muzny D.M."/>
            <person name="Worley K.C."/>
            <person name="Gibbs R.A."/>
        </authorList>
    </citation>
    <scope>NUCLEOTIDE SEQUENCE</scope>
</reference>
<proteinExistence type="predicted"/>
<name>A0A7M7P8Y6_STRPU</name>